<evidence type="ECO:0000256" key="1">
    <source>
        <dbReference type="SAM" id="Phobius"/>
    </source>
</evidence>
<accession>A0A8S5N314</accession>
<evidence type="ECO:0000313" key="2">
    <source>
        <dbReference type="EMBL" id="DAD89061.1"/>
    </source>
</evidence>
<proteinExistence type="predicted"/>
<keyword evidence="1" id="KW-0472">Membrane</keyword>
<keyword evidence="1" id="KW-0812">Transmembrane</keyword>
<keyword evidence="1" id="KW-1133">Transmembrane helix</keyword>
<reference evidence="2" key="1">
    <citation type="journal article" date="2021" name="Proc. Natl. Acad. Sci. U.S.A.">
        <title>A Catalog of Tens of Thousands of Viruses from Human Metagenomes Reveals Hidden Associations with Chronic Diseases.</title>
        <authorList>
            <person name="Tisza M.J."/>
            <person name="Buck C.B."/>
        </authorList>
    </citation>
    <scope>NUCLEOTIDE SEQUENCE</scope>
    <source>
        <strain evidence="2">Ctv0N24</strain>
    </source>
</reference>
<dbReference type="EMBL" id="BK015052">
    <property type="protein sequence ID" value="DAD89061.1"/>
    <property type="molecule type" value="Genomic_DNA"/>
</dbReference>
<organism evidence="2">
    <name type="scientific">Siphoviridae sp. ctv0N24</name>
    <dbReference type="NCBI Taxonomy" id="2826509"/>
    <lineage>
        <taxon>Viruses</taxon>
        <taxon>Duplodnaviria</taxon>
        <taxon>Heunggongvirae</taxon>
        <taxon>Uroviricota</taxon>
        <taxon>Caudoviricetes</taxon>
    </lineage>
</organism>
<sequence>MARFWASVTFGIATPPIIYSIVIISLLYGKVNKILVRRVALYIWYCSVIFL</sequence>
<protein>
    <submittedName>
        <fullName evidence="2">Uncharacterized protein</fullName>
    </submittedName>
</protein>
<name>A0A8S5N314_9CAUD</name>
<feature type="transmembrane region" description="Helical" evidence="1">
    <location>
        <begin position="6"/>
        <end position="28"/>
    </location>
</feature>